<evidence type="ECO:0000256" key="3">
    <source>
        <dbReference type="ARBA" id="ARBA00022884"/>
    </source>
</evidence>
<dbReference type="GO" id="GO:0005840">
    <property type="term" value="C:ribosome"/>
    <property type="evidence" value="ECO:0007669"/>
    <property type="project" value="UniProtKB-KW"/>
</dbReference>
<evidence type="ECO:0000256" key="5">
    <source>
        <dbReference type="ARBA" id="ARBA00023274"/>
    </source>
</evidence>
<dbReference type="NCBIfam" id="TIGR00061">
    <property type="entry name" value="L21"/>
    <property type="match status" value="1"/>
</dbReference>
<dbReference type="InterPro" id="IPR028909">
    <property type="entry name" value="bL21-like"/>
</dbReference>
<reference evidence="6" key="1">
    <citation type="submission" date="2018-06" db="EMBL/GenBank/DDBJ databases">
        <authorList>
            <person name="Zhirakovskaya E."/>
        </authorList>
    </citation>
    <scope>NUCLEOTIDE SEQUENCE</scope>
</reference>
<dbReference type="PROSITE" id="PS01169">
    <property type="entry name" value="RIBOSOMAL_L21"/>
    <property type="match status" value="1"/>
</dbReference>
<evidence type="ECO:0000256" key="1">
    <source>
        <dbReference type="ARBA" id="ARBA00008563"/>
    </source>
</evidence>
<dbReference type="PANTHER" id="PTHR21349:SF0">
    <property type="entry name" value="LARGE RIBOSOMAL SUBUNIT PROTEIN BL21M"/>
    <property type="match status" value="1"/>
</dbReference>
<proteinExistence type="inferred from homology"/>
<dbReference type="GO" id="GO:0003735">
    <property type="term" value="F:structural constituent of ribosome"/>
    <property type="evidence" value="ECO:0007669"/>
    <property type="project" value="InterPro"/>
</dbReference>
<keyword evidence="5" id="KW-0687">Ribonucleoprotein</keyword>
<dbReference type="SUPFAM" id="SSF141091">
    <property type="entry name" value="L21p-like"/>
    <property type="match status" value="1"/>
</dbReference>
<evidence type="ECO:0000256" key="4">
    <source>
        <dbReference type="ARBA" id="ARBA00022980"/>
    </source>
</evidence>
<comment type="similarity">
    <text evidence="1">Belongs to the bacterial ribosomal protein bL21 family.</text>
</comment>
<dbReference type="GO" id="GO:0019843">
    <property type="term" value="F:rRNA binding"/>
    <property type="evidence" value="ECO:0007669"/>
    <property type="project" value="UniProtKB-KW"/>
</dbReference>
<keyword evidence="3" id="KW-0694">RNA-binding</keyword>
<accession>A0A3B1CVS9</accession>
<dbReference type="InterPro" id="IPR036164">
    <property type="entry name" value="bL21-like_sf"/>
</dbReference>
<dbReference type="InterPro" id="IPR018258">
    <property type="entry name" value="Ribosomal_bL21_CS"/>
</dbReference>
<protein>
    <submittedName>
        <fullName evidence="6">LSU ribosomal protein L21p</fullName>
    </submittedName>
</protein>
<dbReference type="GO" id="GO:0006412">
    <property type="term" value="P:translation"/>
    <property type="evidence" value="ECO:0007669"/>
    <property type="project" value="InterPro"/>
</dbReference>
<name>A0A3B1CVS9_9ZZZZ</name>
<sequence>MRAVMEAGGRQIRVSAGDIIDVEKYDAKVGDSLTFQSVLLLQDEDGVIVDPEALKNVKVIGEVLEQGRRKKIIVFKKKRRKNYRKSRGHRQLFTRLKISEIVKE</sequence>
<gene>
    <name evidence="6" type="ORF">MNBD_NITROSPIRAE01-1500</name>
</gene>
<dbReference type="GO" id="GO:0005737">
    <property type="term" value="C:cytoplasm"/>
    <property type="evidence" value="ECO:0007669"/>
    <property type="project" value="UniProtKB-ARBA"/>
</dbReference>
<keyword evidence="2" id="KW-0699">rRNA-binding</keyword>
<dbReference type="GO" id="GO:1990904">
    <property type="term" value="C:ribonucleoprotein complex"/>
    <property type="evidence" value="ECO:0007669"/>
    <property type="project" value="UniProtKB-KW"/>
</dbReference>
<evidence type="ECO:0000256" key="2">
    <source>
        <dbReference type="ARBA" id="ARBA00022730"/>
    </source>
</evidence>
<dbReference type="PANTHER" id="PTHR21349">
    <property type="entry name" value="50S RIBOSOMAL PROTEIN L21"/>
    <property type="match status" value="1"/>
</dbReference>
<dbReference type="EMBL" id="UOGF01000034">
    <property type="protein sequence ID" value="VAX27964.1"/>
    <property type="molecule type" value="Genomic_DNA"/>
</dbReference>
<dbReference type="AlphaFoldDB" id="A0A3B1CVS9"/>
<dbReference type="HAMAP" id="MF_01363">
    <property type="entry name" value="Ribosomal_bL21"/>
    <property type="match status" value="1"/>
</dbReference>
<dbReference type="Pfam" id="PF00829">
    <property type="entry name" value="Ribosomal_L21p"/>
    <property type="match status" value="1"/>
</dbReference>
<keyword evidence="4 6" id="KW-0689">Ribosomal protein</keyword>
<dbReference type="InterPro" id="IPR001787">
    <property type="entry name" value="Ribosomal_bL21"/>
</dbReference>
<organism evidence="6">
    <name type="scientific">hydrothermal vent metagenome</name>
    <dbReference type="NCBI Taxonomy" id="652676"/>
    <lineage>
        <taxon>unclassified sequences</taxon>
        <taxon>metagenomes</taxon>
        <taxon>ecological metagenomes</taxon>
    </lineage>
</organism>
<evidence type="ECO:0000313" key="6">
    <source>
        <dbReference type="EMBL" id="VAX27964.1"/>
    </source>
</evidence>